<evidence type="ECO:0000256" key="1">
    <source>
        <dbReference type="ARBA" id="ARBA00009183"/>
    </source>
</evidence>
<dbReference type="Pfam" id="PF00743">
    <property type="entry name" value="FMO-like"/>
    <property type="match status" value="3"/>
</dbReference>
<dbReference type="GO" id="GO:0050661">
    <property type="term" value="F:NADP binding"/>
    <property type="evidence" value="ECO:0007669"/>
    <property type="project" value="InterPro"/>
</dbReference>
<sequence>MAPRYKRVAVIGAGPSGLAAVKALEEERVFDYIRVFERKECVGGLWSYDAEPDKFQPNSTEAEGVPDIPPNLTPHTPLLIDPLPERLGLRGSAYETLDTNAGSRTMAYTHTPLPISNSVSSIRKYGHNNSTRPRRAVLEYLENLFEPYLHLLELSTGVEKIERPDSGSGWLLTLRKRNIKYGSHPQPGDYWWQEVFDAVVVASGHFNVAHVPHIEGLEETSKEHPEKFEHSKSWRSQEGYIEKKVIVVGSGVSAADLSEDLHDIVQAPLHISMRTEVEFLKNAFRLPNVVTKPPIKRISSEATGTLYFEDGTTLKGFDKVIFATGYRLSYPFLPFEAVTSQNRLKGFYQHVFNIEDPSLVVIGQVRAAISFRVYEYQAIAVSRYFAGRTEELPSPKEQHDWEAKRLEYKGPTELFHEIKPDFHEYYGWLADFAGAPAEGSGGYTLPVFEDDWVQSDIEILIAKDKHWVSIRKRHDDLGSSDR</sequence>
<evidence type="ECO:0000256" key="4">
    <source>
        <dbReference type="ARBA" id="ARBA00022857"/>
    </source>
</evidence>
<dbReference type="AlphaFoldDB" id="A0A0B7K3F6"/>
<dbReference type="EMBL" id="CDPU01000025">
    <property type="protein sequence ID" value="CEO51878.1"/>
    <property type="molecule type" value="Genomic_DNA"/>
</dbReference>
<evidence type="ECO:0000313" key="6">
    <source>
        <dbReference type="EMBL" id="CEO51878.1"/>
    </source>
</evidence>
<dbReference type="InterPro" id="IPR036188">
    <property type="entry name" value="FAD/NAD-bd_sf"/>
</dbReference>
<accession>A0A0B7K3F6</accession>
<reference evidence="6" key="1">
    <citation type="submission" date="2015-01" db="EMBL/GenBank/DDBJ databases">
        <authorList>
            <person name="Durling Mikael"/>
        </authorList>
    </citation>
    <scope>NUCLEOTIDE SEQUENCE</scope>
</reference>
<keyword evidence="5" id="KW-0560">Oxidoreductase</keyword>
<dbReference type="Gene3D" id="3.50.50.60">
    <property type="entry name" value="FAD/NAD(P)-binding domain"/>
    <property type="match status" value="2"/>
</dbReference>
<comment type="similarity">
    <text evidence="1">Belongs to the FMO family.</text>
</comment>
<proteinExistence type="inferred from homology"/>
<dbReference type="PRINTS" id="PR00370">
    <property type="entry name" value="FMOXYGENASE"/>
</dbReference>
<dbReference type="SUPFAM" id="SSF51905">
    <property type="entry name" value="FAD/NAD(P)-binding domain"/>
    <property type="match status" value="2"/>
</dbReference>
<dbReference type="InterPro" id="IPR050346">
    <property type="entry name" value="FMO-like"/>
</dbReference>
<dbReference type="GO" id="GO:0004499">
    <property type="term" value="F:N,N-dimethylaniline monooxygenase activity"/>
    <property type="evidence" value="ECO:0007669"/>
    <property type="project" value="InterPro"/>
</dbReference>
<organism evidence="6">
    <name type="scientific">Bionectria ochroleuca</name>
    <name type="common">Gliocladium roseum</name>
    <dbReference type="NCBI Taxonomy" id="29856"/>
    <lineage>
        <taxon>Eukaryota</taxon>
        <taxon>Fungi</taxon>
        <taxon>Dikarya</taxon>
        <taxon>Ascomycota</taxon>
        <taxon>Pezizomycotina</taxon>
        <taxon>Sordariomycetes</taxon>
        <taxon>Hypocreomycetidae</taxon>
        <taxon>Hypocreales</taxon>
        <taxon>Bionectriaceae</taxon>
        <taxon>Clonostachys</taxon>
    </lineage>
</organism>
<dbReference type="PIRSF" id="PIRSF000332">
    <property type="entry name" value="FMO"/>
    <property type="match status" value="1"/>
</dbReference>
<dbReference type="InterPro" id="IPR000960">
    <property type="entry name" value="Flavin_mOase"/>
</dbReference>
<dbReference type="PANTHER" id="PTHR23023">
    <property type="entry name" value="DIMETHYLANILINE MONOOXYGENASE"/>
    <property type="match status" value="1"/>
</dbReference>
<evidence type="ECO:0000256" key="2">
    <source>
        <dbReference type="ARBA" id="ARBA00022630"/>
    </source>
</evidence>
<evidence type="ECO:0000256" key="3">
    <source>
        <dbReference type="ARBA" id="ARBA00022827"/>
    </source>
</evidence>
<name>A0A0B7K3F6_BIOOC</name>
<protein>
    <recommendedName>
        <fullName evidence="7">FAD/NAD(P)-binding domain-containing protein</fullName>
    </recommendedName>
</protein>
<keyword evidence="4" id="KW-0521">NADP</keyword>
<dbReference type="GO" id="GO:0050660">
    <property type="term" value="F:flavin adenine dinucleotide binding"/>
    <property type="evidence" value="ECO:0007669"/>
    <property type="project" value="InterPro"/>
</dbReference>
<keyword evidence="3" id="KW-0274">FAD</keyword>
<keyword evidence="2" id="KW-0285">Flavoprotein</keyword>
<dbReference type="InterPro" id="IPR020946">
    <property type="entry name" value="Flavin_mOase-like"/>
</dbReference>
<gene>
    <name evidence="6" type="ORF">BN869_000007936_1</name>
</gene>
<evidence type="ECO:0000256" key="5">
    <source>
        <dbReference type="ARBA" id="ARBA00023002"/>
    </source>
</evidence>
<evidence type="ECO:0008006" key="7">
    <source>
        <dbReference type="Google" id="ProtNLM"/>
    </source>
</evidence>